<dbReference type="PIRSF" id="PIRSF000709">
    <property type="entry name" value="6PFK_2-Ptase"/>
    <property type="match status" value="1"/>
</dbReference>
<dbReference type="InterPro" id="IPR013078">
    <property type="entry name" value="His_Pase_superF_clade-1"/>
</dbReference>
<evidence type="ECO:0000256" key="5">
    <source>
        <dbReference type="PIRSR" id="PIRSR613078-1"/>
    </source>
</evidence>
<dbReference type="InterPro" id="IPR029033">
    <property type="entry name" value="His_PPase_superfam"/>
</dbReference>
<gene>
    <name evidence="7" type="ORF">OL234_06945</name>
</gene>
<dbReference type="PANTHER" id="PTHR11931">
    <property type="entry name" value="PHOSPHOGLYCERATE MUTASE"/>
    <property type="match status" value="1"/>
</dbReference>
<dbReference type="EC" id="5.4.2.11" evidence="2"/>
<organism evidence="7 8">
    <name type="scientific">Vagococcus intermedius</name>
    <dbReference type="NCBI Taxonomy" id="2991418"/>
    <lineage>
        <taxon>Bacteria</taxon>
        <taxon>Bacillati</taxon>
        <taxon>Bacillota</taxon>
        <taxon>Bacilli</taxon>
        <taxon>Lactobacillales</taxon>
        <taxon>Enterococcaceae</taxon>
        <taxon>Vagococcus</taxon>
    </lineage>
</organism>
<dbReference type="InterPro" id="IPR001345">
    <property type="entry name" value="PG/BPGM_mutase_AS"/>
</dbReference>
<keyword evidence="4" id="KW-0413">Isomerase</keyword>
<evidence type="ECO:0000256" key="4">
    <source>
        <dbReference type="ARBA" id="ARBA00023235"/>
    </source>
</evidence>
<feature type="binding site" evidence="6">
    <location>
        <begin position="6"/>
        <end position="13"/>
    </location>
    <ligand>
        <name>substrate</name>
    </ligand>
</feature>
<dbReference type="CDD" id="cd07067">
    <property type="entry name" value="HP_PGM_like"/>
    <property type="match status" value="1"/>
</dbReference>
<accession>A0AAF0I6J7</accession>
<dbReference type="PROSITE" id="PS00175">
    <property type="entry name" value="PG_MUTASE"/>
    <property type="match status" value="1"/>
</dbReference>
<name>A0AAF0I6J7_9ENTE</name>
<dbReference type="RefSeq" id="WP_275468522.1">
    <property type="nucleotide sequence ID" value="NZ_CP110232.1"/>
</dbReference>
<feature type="active site" description="Tele-phosphohistidine intermediate" evidence="5">
    <location>
        <position position="7"/>
    </location>
</feature>
<reference evidence="7" key="1">
    <citation type="submission" date="2022-10" db="EMBL/GenBank/DDBJ databases">
        <title>Vagococcus sp. isolated from poultry meat.</title>
        <authorList>
            <person name="Johansson P."/>
            <person name="Bjorkroth J."/>
        </authorList>
    </citation>
    <scope>NUCLEOTIDE SEQUENCE</scope>
    <source>
        <strain evidence="7">STAA11</strain>
    </source>
</reference>
<dbReference type="SMART" id="SM00855">
    <property type="entry name" value="PGAM"/>
    <property type="match status" value="1"/>
</dbReference>
<feature type="active site" description="Proton donor/acceptor" evidence="5">
    <location>
        <position position="80"/>
    </location>
</feature>
<dbReference type="KEGG" id="vie:OL234_06945"/>
<dbReference type="GO" id="GO:0004619">
    <property type="term" value="F:phosphoglycerate mutase activity"/>
    <property type="evidence" value="ECO:0007669"/>
    <property type="project" value="UniProtKB-EC"/>
</dbReference>
<dbReference type="SUPFAM" id="SSF53254">
    <property type="entry name" value="Phosphoglycerate mutase-like"/>
    <property type="match status" value="1"/>
</dbReference>
<evidence type="ECO:0000256" key="3">
    <source>
        <dbReference type="ARBA" id="ARBA00023152"/>
    </source>
</evidence>
<evidence type="ECO:0000256" key="6">
    <source>
        <dbReference type="PIRSR" id="PIRSR613078-2"/>
    </source>
</evidence>
<dbReference type="Pfam" id="PF00300">
    <property type="entry name" value="His_Phos_1"/>
    <property type="match status" value="1"/>
</dbReference>
<keyword evidence="3" id="KW-0324">Glycolysis</keyword>
<feature type="binding site" evidence="6">
    <location>
        <position position="56"/>
    </location>
    <ligand>
        <name>substrate</name>
    </ligand>
</feature>
<evidence type="ECO:0000313" key="8">
    <source>
        <dbReference type="Proteomes" id="UP001179647"/>
    </source>
</evidence>
<comment type="similarity">
    <text evidence="1">Belongs to the phosphoglycerate mutase family. BPG-dependent PGAM subfamily.</text>
</comment>
<proteinExistence type="inferred from homology"/>
<evidence type="ECO:0000256" key="2">
    <source>
        <dbReference type="ARBA" id="ARBA00012028"/>
    </source>
</evidence>
<protein>
    <recommendedName>
        <fullName evidence="2">phosphoglycerate mutase (2,3-diphosphoglycerate-dependent)</fullName>
        <ecNumber evidence="2">5.4.2.11</ecNumber>
    </recommendedName>
</protein>
<sequence length="189" mass="22197">MIYLIRHGETNLNRERKFYGELDISLNEQGIVQGQSLQEQLNKITFSKIYTSHLKRTIEMAELVTQKSATDFIMMRELGEKGFGLWEGLSADEIEATFPKEWAAWLEQPFTITPPQAESFVQFKERVEKVFRDIYRSLREEPETNILIVSHLGVLRLICQLVEKDQEFWDIDIPQGTYKVIDNKRIELI</sequence>
<dbReference type="Gene3D" id="3.40.50.1240">
    <property type="entry name" value="Phosphoglycerate mutase-like"/>
    <property type="match status" value="1"/>
</dbReference>
<evidence type="ECO:0000313" key="7">
    <source>
        <dbReference type="EMBL" id="WEG72720.1"/>
    </source>
</evidence>
<dbReference type="AlphaFoldDB" id="A0AAF0I6J7"/>
<evidence type="ECO:0000256" key="1">
    <source>
        <dbReference type="ARBA" id="ARBA00006717"/>
    </source>
</evidence>
<dbReference type="Proteomes" id="UP001179647">
    <property type="component" value="Chromosome"/>
</dbReference>
<dbReference type="InterPro" id="IPR005952">
    <property type="entry name" value="Phosphogly_mut1"/>
</dbReference>
<keyword evidence="8" id="KW-1185">Reference proteome</keyword>
<dbReference type="EMBL" id="CP110232">
    <property type="protein sequence ID" value="WEG72720.1"/>
    <property type="molecule type" value="Genomic_DNA"/>
</dbReference>
<dbReference type="GO" id="GO:0006096">
    <property type="term" value="P:glycolytic process"/>
    <property type="evidence" value="ECO:0007669"/>
    <property type="project" value="UniProtKB-KW"/>
</dbReference>